<dbReference type="EMBL" id="JAVRAD010000002">
    <property type="protein sequence ID" value="MDX8328477.1"/>
    <property type="molecule type" value="Genomic_DNA"/>
</dbReference>
<dbReference type="InterPro" id="IPR007047">
    <property type="entry name" value="Flp_Fap"/>
</dbReference>
<gene>
    <name evidence="4" type="ORF">CPJ18_19710</name>
    <name evidence="5" type="ORF">DSM25559_1367</name>
    <name evidence="2" type="ORF">RMR22_24255</name>
    <name evidence="3" type="ORF">RMS29_04505</name>
</gene>
<dbReference type="Proteomes" id="UP000187891">
    <property type="component" value="Unassembled WGS sequence"/>
</dbReference>
<keyword evidence="1" id="KW-0812">Transmembrane</keyword>
<evidence type="ECO:0000313" key="6">
    <source>
        <dbReference type="Proteomes" id="UP000187891"/>
    </source>
</evidence>
<evidence type="ECO:0000313" key="5">
    <source>
        <dbReference type="EMBL" id="SCX14876.1"/>
    </source>
</evidence>
<name>A0A1R3TFE7_9HYPH</name>
<keyword evidence="8" id="KW-1185">Reference proteome</keyword>
<protein>
    <submittedName>
        <fullName evidence="2">Flp family type IVb pilin</fullName>
    </submittedName>
    <submittedName>
        <fullName evidence="5">Flp pilus assembly protein, pilin Flp</fullName>
    </submittedName>
</protein>
<evidence type="ECO:0000313" key="4">
    <source>
        <dbReference type="EMBL" id="POO50567.1"/>
    </source>
</evidence>
<reference evidence="4 7" key="3">
    <citation type="journal article" date="2018" name="Syst. Appl. Microbiol.">
        <title>Agrobacterium rosae sp. nov., isolated from galls on different agricultural crops.</title>
        <authorList>
            <person name="Kuzmanovic N."/>
            <person name="Pulawska J."/>
            <person name="Smalla K."/>
            <person name="Nesme X."/>
        </authorList>
    </citation>
    <scope>NUCLEOTIDE SEQUENCE [LARGE SCALE GENOMIC DNA]</scope>
    <source>
        <strain evidence="4 7">NCPPB 1650</strain>
    </source>
</reference>
<dbReference type="EMBL" id="FMUE01000002">
    <property type="protein sequence ID" value="SCX14876.1"/>
    <property type="molecule type" value="Genomic_DNA"/>
</dbReference>
<evidence type="ECO:0000313" key="3">
    <source>
        <dbReference type="EMBL" id="MDX8328477.1"/>
    </source>
</evidence>
<proteinExistence type="predicted"/>
<dbReference type="Pfam" id="PF04964">
    <property type="entry name" value="Flp_Fap"/>
    <property type="match status" value="1"/>
</dbReference>
<reference evidence="6" key="2">
    <citation type="submission" date="2016-10" db="EMBL/GenBank/DDBJ databases">
        <authorList>
            <person name="Wibberg D."/>
        </authorList>
    </citation>
    <scope>NUCLEOTIDE SEQUENCE [LARGE SCALE GENOMIC DNA]</scope>
</reference>
<accession>A0A1R3TFE7</accession>
<dbReference type="EMBL" id="JAVRAF010000017">
    <property type="protein sequence ID" value="MDX8305361.1"/>
    <property type="molecule type" value="Genomic_DNA"/>
</dbReference>
<evidence type="ECO:0000313" key="8">
    <source>
        <dbReference type="Proteomes" id="UP001277561"/>
    </source>
</evidence>
<evidence type="ECO:0000256" key="1">
    <source>
        <dbReference type="SAM" id="Phobius"/>
    </source>
</evidence>
<dbReference type="Proteomes" id="UP000237447">
    <property type="component" value="Unassembled WGS sequence"/>
</dbReference>
<sequence length="65" mass="7124">MADRAEFVVRKLAALYADRRGATAIEYGLIVGIISMAIIFGMESIRDNLMAIFKIISDTFANAVV</sequence>
<organism evidence="5 6">
    <name type="scientific">Agrobacterium rosae</name>
    <dbReference type="NCBI Taxonomy" id="1972867"/>
    <lineage>
        <taxon>Bacteria</taxon>
        <taxon>Pseudomonadati</taxon>
        <taxon>Pseudomonadota</taxon>
        <taxon>Alphaproteobacteria</taxon>
        <taxon>Hyphomicrobiales</taxon>
        <taxon>Rhizobiaceae</taxon>
        <taxon>Rhizobium/Agrobacterium group</taxon>
        <taxon>Agrobacterium</taxon>
    </lineage>
</organism>
<dbReference type="AlphaFoldDB" id="A0A1R3TFE7"/>
<feature type="transmembrane region" description="Helical" evidence="1">
    <location>
        <begin position="24"/>
        <end position="42"/>
    </location>
</feature>
<dbReference type="EMBL" id="NXEJ01000008">
    <property type="protein sequence ID" value="POO50567.1"/>
    <property type="molecule type" value="Genomic_DNA"/>
</dbReference>
<dbReference type="STRING" id="1907666.DSM25559_1367"/>
<accession>A0A2S4EAI7</accession>
<evidence type="ECO:0000313" key="2">
    <source>
        <dbReference type="EMBL" id="MDX8305361.1"/>
    </source>
</evidence>
<evidence type="ECO:0000313" key="7">
    <source>
        <dbReference type="Proteomes" id="UP000237447"/>
    </source>
</evidence>
<reference evidence="5" key="1">
    <citation type="submission" date="2016-10" db="EMBL/GenBank/DDBJ databases">
        <authorList>
            <person name="de Groot N.N."/>
        </authorList>
    </citation>
    <scope>NUCLEOTIDE SEQUENCE [LARGE SCALE GENOMIC DNA]</scope>
    <source>
        <strain evidence="5">DSM25559</strain>
    </source>
</reference>
<keyword evidence="1" id="KW-0472">Membrane</keyword>
<dbReference type="GeneID" id="86881548"/>
<reference evidence="2 8" key="4">
    <citation type="journal article" date="2023" name="Phytobiomes J">
        <title>Deciphering the key players within the bacterial microbiota associated with aerial crown gall tumors on rhododendron: Insights into the gallobiome.</title>
        <authorList>
            <person name="Kuzmanovic N."/>
            <person name="Nesme J."/>
            <person name="Wolf J."/>
            <person name="Neumann-Schaal M."/>
            <person name="Petersen J."/>
            <person name="Fernandez-Gnecco G."/>
            <person name="Sproeer C."/>
            <person name="Bunk B."/>
            <person name="Overmann J."/>
            <person name="Sorensen S.J."/>
            <person name="Idczak E."/>
            <person name="Smalla K."/>
        </authorList>
    </citation>
    <scope>NUCLEOTIDE SEQUENCE</scope>
    <source>
        <strain evidence="2">Rho-11.1</strain>
        <strain evidence="3">Rho-14.1</strain>
        <strain evidence="8">rho-14.1</strain>
    </source>
</reference>
<dbReference type="Proteomes" id="UP001277561">
    <property type="component" value="Unassembled WGS sequence"/>
</dbReference>
<dbReference type="RefSeq" id="WP_077102776.1">
    <property type="nucleotide sequence ID" value="NZ_CP133552.1"/>
</dbReference>
<keyword evidence="1" id="KW-1133">Transmembrane helix</keyword>